<evidence type="ECO:0000313" key="2">
    <source>
        <dbReference type="Proteomes" id="UP001296993"/>
    </source>
</evidence>
<name>A0ABS4XCY5_9MICC</name>
<reference evidence="1 2" key="1">
    <citation type="submission" date="2021-03" db="EMBL/GenBank/DDBJ databases">
        <title>Sequencing the genomes of 1000 actinobacteria strains.</title>
        <authorList>
            <person name="Klenk H.-P."/>
        </authorList>
    </citation>
    <scope>NUCLEOTIDE SEQUENCE [LARGE SCALE GENOMIC DNA]</scope>
    <source>
        <strain evidence="1 2">DSM 15797</strain>
    </source>
</reference>
<protein>
    <submittedName>
        <fullName evidence="1">Uncharacterized protein</fullName>
    </submittedName>
</protein>
<evidence type="ECO:0000313" key="1">
    <source>
        <dbReference type="EMBL" id="MBP2386337.1"/>
    </source>
</evidence>
<keyword evidence="2" id="KW-1185">Reference proteome</keyword>
<proteinExistence type="predicted"/>
<sequence>MKAFWPSCRAATVFGEDQMVSPRFRSPAASRLRTSEVMARLGLVPMVPGLADGWPRTDDLYRL</sequence>
<gene>
    <name evidence="1" type="ORF">JOF47_001848</name>
</gene>
<dbReference type="EMBL" id="JAGIOF010000001">
    <property type="protein sequence ID" value="MBP2386337.1"/>
    <property type="molecule type" value="Genomic_DNA"/>
</dbReference>
<accession>A0ABS4XCY5</accession>
<organism evidence="1 2">
    <name type="scientific">Paeniglutamicibacter kerguelensis</name>
    <dbReference type="NCBI Taxonomy" id="254788"/>
    <lineage>
        <taxon>Bacteria</taxon>
        <taxon>Bacillati</taxon>
        <taxon>Actinomycetota</taxon>
        <taxon>Actinomycetes</taxon>
        <taxon>Micrococcales</taxon>
        <taxon>Micrococcaceae</taxon>
        <taxon>Paeniglutamicibacter</taxon>
    </lineage>
</organism>
<comment type="caution">
    <text evidence="1">The sequence shown here is derived from an EMBL/GenBank/DDBJ whole genome shotgun (WGS) entry which is preliminary data.</text>
</comment>
<dbReference type="Proteomes" id="UP001296993">
    <property type="component" value="Unassembled WGS sequence"/>
</dbReference>